<proteinExistence type="inferred from homology"/>
<evidence type="ECO:0000256" key="3">
    <source>
        <dbReference type="SAM" id="SignalP"/>
    </source>
</evidence>
<dbReference type="Pfam" id="PF00656">
    <property type="entry name" value="Peptidase_C14"/>
    <property type="match status" value="1"/>
</dbReference>
<dbReference type="InterPro" id="IPR052039">
    <property type="entry name" value="Caspase-related_regulators"/>
</dbReference>
<feature type="domain" description="SH3b" evidence="5">
    <location>
        <begin position="582"/>
        <end position="652"/>
    </location>
</feature>
<dbReference type="InterPro" id="IPR016187">
    <property type="entry name" value="CTDL_fold"/>
</dbReference>
<dbReference type="InterPro" id="IPR042095">
    <property type="entry name" value="SUMF_sf"/>
</dbReference>
<reference evidence="6 7" key="1">
    <citation type="submission" date="2018-07" db="EMBL/GenBank/DDBJ databases">
        <title>Genome sequence of Roseomonas fauriae ATCC 49958.</title>
        <authorList>
            <person name="Sant'Anna F.H."/>
            <person name="Baldani J.I."/>
            <person name="Zilli J.E."/>
            <person name="Reis V.M."/>
            <person name="Hartmann A."/>
            <person name="Cruz L."/>
            <person name="de Souza E.M."/>
            <person name="de Oliveira Pedrosa F."/>
            <person name="Passaglia L.M.P."/>
        </authorList>
    </citation>
    <scope>NUCLEOTIDE SEQUENCE [LARGE SCALE GENOMIC DNA]</scope>
    <source>
        <strain evidence="6 7">ATCC 49958</strain>
    </source>
</reference>
<dbReference type="InterPro" id="IPR015917">
    <property type="entry name" value="Pept_C14A"/>
</dbReference>
<dbReference type="PANTHER" id="PTHR22576:SF37">
    <property type="entry name" value="MUCOSA-ASSOCIATED LYMPHOID TISSUE LYMPHOMA TRANSLOCATION PROTEIN 1"/>
    <property type="match status" value="1"/>
</dbReference>
<dbReference type="InterPro" id="IPR011600">
    <property type="entry name" value="Pept_C14_caspase"/>
</dbReference>
<dbReference type="PROSITE" id="PS51781">
    <property type="entry name" value="SH3B"/>
    <property type="match status" value="1"/>
</dbReference>
<protein>
    <recommendedName>
        <fullName evidence="8">Caspase family p20 domain-containing protein</fullName>
    </recommendedName>
</protein>
<name>A0A6L3B775_AZOBR</name>
<dbReference type="EMBL" id="QOKV01000001">
    <property type="protein sequence ID" value="KAA0688446.1"/>
    <property type="molecule type" value="Genomic_DNA"/>
</dbReference>
<dbReference type="InterPro" id="IPR003646">
    <property type="entry name" value="SH3-like_bac-type"/>
</dbReference>
<feature type="compositionally biased region" description="Gly residues" evidence="2">
    <location>
        <begin position="550"/>
        <end position="566"/>
    </location>
</feature>
<dbReference type="InterPro" id="IPR029030">
    <property type="entry name" value="Caspase-like_dom_sf"/>
</dbReference>
<evidence type="ECO:0000259" key="5">
    <source>
        <dbReference type="PROSITE" id="PS51781"/>
    </source>
</evidence>
<dbReference type="InterPro" id="IPR001309">
    <property type="entry name" value="Pept_C14_p20"/>
</dbReference>
<evidence type="ECO:0008006" key="8">
    <source>
        <dbReference type="Google" id="ProtNLM"/>
    </source>
</evidence>
<feature type="domain" description="Caspase family p20" evidence="4">
    <location>
        <begin position="41"/>
        <end position="170"/>
    </location>
</feature>
<dbReference type="PROSITE" id="PS50208">
    <property type="entry name" value="CASPASE_P20"/>
    <property type="match status" value="1"/>
</dbReference>
<evidence type="ECO:0000313" key="7">
    <source>
        <dbReference type="Proteomes" id="UP000476837"/>
    </source>
</evidence>
<evidence type="ECO:0000256" key="2">
    <source>
        <dbReference type="SAM" id="MobiDB-lite"/>
    </source>
</evidence>
<accession>A0A6L3B775</accession>
<feature type="region of interest" description="Disordered" evidence="2">
    <location>
        <begin position="547"/>
        <end position="579"/>
    </location>
</feature>
<gene>
    <name evidence="6" type="ORF">DS837_01575</name>
</gene>
<comment type="similarity">
    <text evidence="1">Belongs to the peptidase C14A family.</text>
</comment>
<dbReference type="PANTHER" id="PTHR22576">
    <property type="entry name" value="MUCOSA ASSOCIATED LYMPHOID TISSUE LYMPHOMA TRANSLOCATION PROTEIN 1/PARACASPASE"/>
    <property type="match status" value="1"/>
</dbReference>
<sequence length="917" mass="97369">MTMAARLRCFVSCRFVLAVTAGLLLAVAAWAVPGLAATAPEQRIALVIGVGAYRHATELPNPRNDARAMSAALRKLGFAVEERYDLDNRGMAEALRGFGIQAAQADVALLYFAGHGMQVGGTNFLIPADARLERERDLVYEALPLNLPMGELAQARKLGILILDACRNNPFADRLVRSGTKRTEVHSGFARVDDTPTDTLVAMATRADAVAEDGQGEHSPYTASLLKNFDVPGLELSLFFRRVRDDVMQITQGRQEPFLYGSLGAAPFYFNPLPENRPPQLAAFTTLEVFDRGGTEGLGIARPSDPDSDQLFAQVTGLPRGGGVRIGDRVVLIGDYLTLDQLTAATFRADATHLGDAGSFDFAVMDGRGGVARGAVPILIKPSNRSPVAVAERSVRAVVNSLRLEVPTDPDGDPLTFTVSTVPERGKVRDGTTPLKPGDKLAPERLTALTFDPERAPAGRAGVFSVLVEDGRGGRTTMSALLEVEEAGAAPPQADLEESLWRRVRDSRDADALDAFLRLFGTGPFAAPARDRLNRLRAESAKVAALSSAGGAGSSGPSGNGAGNGASSGKASPPPELQLDTAGEGMYVAVADAELRAGPDARSERVGTLAKEGAVRVLGRVADADWYRVALDDGTQGGVQGFVRGPALRPAGPEDRQRLALAAPVQPGGSQGRAQGNGGSFQDCPECPPMMRIPAGSFVMGSERGDASQRPPRRVTFARPFAIGVYEVTVANWRACVEGGGCTAMPRMRNPSDDTPVHNIHVEDALAYTEWLSRKTGQRYRLPSEAEWEYAARGGSAARFSWGDSLTPGARLANCRDCGGGADRSLPAPVGSFQPNAFGLYDTSGGVAEWVADCWNPGYKGAPTDGGAWTEGDCRKRVLRGGSWRDGQDAIAVTARIGYDADVRYFADGLRVARDLN</sequence>
<dbReference type="SUPFAM" id="SSF56436">
    <property type="entry name" value="C-type lectin-like"/>
    <property type="match status" value="1"/>
</dbReference>
<dbReference type="GO" id="GO:0004197">
    <property type="term" value="F:cysteine-type endopeptidase activity"/>
    <property type="evidence" value="ECO:0007669"/>
    <property type="project" value="InterPro"/>
</dbReference>
<organism evidence="6 7">
    <name type="scientific">Azospirillum brasilense</name>
    <dbReference type="NCBI Taxonomy" id="192"/>
    <lineage>
        <taxon>Bacteria</taxon>
        <taxon>Pseudomonadati</taxon>
        <taxon>Pseudomonadota</taxon>
        <taxon>Alphaproteobacteria</taxon>
        <taxon>Rhodospirillales</taxon>
        <taxon>Azospirillaceae</taxon>
        <taxon>Azospirillum</taxon>
    </lineage>
</organism>
<dbReference type="AlphaFoldDB" id="A0A6L3B775"/>
<evidence type="ECO:0000259" key="4">
    <source>
        <dbReference type="PROSITE" id="PS50208"/>
    </source>
</evidence>
<dbReference type="Gene3D" id="3.90.1580.10">
    <property type="entry name" value="paralog of FGE (formylglycine-generating enzyme)"/>
    <property type="match status" value="1"/>
</dbReference>
<dbReference type="Proteomes" id="UP000476837">
    <property type="component" value="Unassembled WGS sequence"/>
</dbReference>
<dbReference type="Gene3D" id="2.30.30.40">
    <property type="entry name" value="SH3 Domains"/>
    <property type="match status" value="1"/>
</dbReference>
<dbReference type="Gene3D" id="3.40.50.1460">
    <property type="match status" value="1"/>
</dbReference>
<dbReference type="InterPro" id="IPR005532">
    <property type="entry name" value="SUMF_dom"/>
</dbReference>
<dbReference type="GO" id="GO:0006508">
    <property type="term" value="P:proteolysis"/>
    <property type="evidence" value="ECO:0007669"/>
    <property type="project" value="InterPro"/>
</dbReference>
<evidence type="ECO:0000256" key="1">
    <source>
        <dbReference type="ARBA" id="ARBA00010134"/>
    </source>
</evidence>
<feature type="signal peptide" evidence="3">
    <location>
        <begin position="1"/>
        <end position="31"/>
    </location>
</feature>
<feature type="chain" id="PRO_5026965467" description="Caspase family p20 domain-containing protein" evidence="3">
    <location>
        <begin position="32"/>
        <end position="917"/>
    </location>
</feature>
<dbReference type="Pfam" id="PF03781">
    <property type="entry name" value="FGE-sulfatase"/>
    <property type="match status" value="1"/>
</dbReference>
<keyword evidence="3" id="KW-0732">Signal</keyword>
<comment type="caution">
    <text evidence="6">The sequence shown here is derived from an EMBL/GenBank/DDBJ whole genome shotgun (WGS) entry which is preliminary data.</text>
</comment>
<dbReference type="SMART" id="SM00115">
    <property type="entry name" value="CASc"/>
    <property type="match status" value="1"/>
</dbReference>
<dbReference type="Pfam" id="PF08239">
    <property type="entry name" value="SH3_3"/>
    <property type="match status" value="1"/>
</dbReference>
<evidence type="ECO:0000313" key="6">
    <source>
        <dbReference type="EMBL" id="KAA0688446.1"/>
    </source>
</evidence>
<dbReference type="SUPFAM" id="SSF52129">
    <property type="entry name" value="Caspase-like"/>
    <property type="match status" value="1"/>
</dbReference>